<evidence type="ECO:0000256" key="4">
    <source>
        <dbReference type="RuleBase" id="RU003345"/>
    </source>
</evidence>
<sequence>MTTLSTRTDYAMLIGGELRPASDRAVIEATNPATGQIIGSFPAGTRTDVDLAVTAAQRAAPGWRRAEATQRAVLVGQLASAITEHAEEFARLDTADNGSLLREMRRDVGATVSWLRYFAGLALQARGTTLPGSPGTLTYTTRSPYGVVGRIVPFNHPFMFAAGKIAAPLIAGNTVVLKPSEHTSLSTLRLAELAAEILPPGVLNVVTGWGSDAGDALVAHPGVRRLAFTGSVATGLAIQRRAAEAAVKTVTLELGGKNPLVVFPDADLDVVVDAAVRGMNFTWQGQSCGSLSRVLIHTDVYDAFVERLAERISALRPGLPEDPTADTGAIVNTQQLRKVLRYVQIGRDEGARLCVGGERVTDNALAAGLFVRPTLFADVDPGSRLAQEEIFGPVLAALRFRDEEEAVSMANGTRFGLTASVFTSDLATAHRFAEAVDAGYVWINEVSRHIPGAPYGGVKDSGLGREEELDELLSYTQIKNVHINFGEQQA</sequence>
<evidence type="ECO:0000259" key="5">
    <source>
        <dbReference type="Pfam" id="PF00171"/>
    </source>
</evidence>
<dbReference type="FunFam" id="3.40.309.10:FF:000012">
    <property type="entry name" value="Betaine aldehyde dehydrogenase"/>
    <property type="match status" value="1"/>
</dbReference>
<proteinExistence type="inferred from homology"/>
<dbReference type="FunFam" id="3.40.605.10:FF:000007">
    <property type="entry name" value="NAD/NADP-dependent betaine aldehyde dehydrogenase"/>
    <property type="match status" value="1"/>
</dbReference>
<name>A0A5N8WKQ9_9ACTN</name>
<keyword evidence="7" id="KW-1185">Reference proteome</keyword>
<dbReference type="InterPro" id="IPR029510">
    <property type="entry name" value="Ald_DH_CS_GLU"/>
</dbReference>
<dbReference type="RefSeq" id="WP_152858258.1">
    <property type="nucleotide sequence ID" value="NZ_VMNX01000002.1"/>
</dbReference>
<dbReference type="Gene3D" id="3.40.605.10">
    <property type="entry name" value="Aldehyde Dehydrogenase, Chain A, domain 1"/>
    <property type="match status" value="1"/>
</dbReference>
<dbReference type="InterPro" id="IPR016162">
    <property type="entry name" value="Ald_DH_N"/>
</dbReference>
<dbReference type="Pfam" id="PF00171">
    <property type="entry name" value="Aldedh"/>
    <property type="match status" value="1"/>
</dbReference>
<feature type="active site" evidence="3">
    <location>
        <position position="253"/>
    </location>
</feature>
<dbReference type="EMBL" id="VMNX01000002">
    <property type="protein sequence ID" value="MPY47426.1"/>
    <property type="molecule type" value="Genomic_DNA"/>
</dbReference>
<dbReference type="InterPro" id="IPR016163">
    <property type="entry name" value="Ald_DH_C"/>
</dbReference>
<evidence type="ECO:0000256" key="2">
    <source>
        <dbReference type="ARBA" id="ARBA00023002"/>
    </source>
</evidence>
<dbReference type="AlphaFoldDB" id="A0A5N8WKQ9"/>
<organism evidence="6 7">
    <name type="scientific">Streptomyces acidicola</name>
    <dbReference type="NCBI Taxonomy" id="2596892"/>
    <lineage>
        <taxon>Bacteria</taxon>
        <taxon>Bacillati</taxon>
        <taxon>Actinomycetota</taxon>
        <taxon>Actinomycetes</taxon>
        <taxon>Kitasatosporales</taxon>
        <taxon>Streptomycetaceae</taxon>
        <taxon>Streptomyces</taxon>
    </lineage>
</organism>
<evidence type="ECO:0000256" key="1">
    <source>
        <dbReference type="ARBA" id="ARBA00009986"/>
    </source>
</evidence>
<dbReference type="InterPro" id="IPR015590">
    <property type="entry name" value="Aldehyde_DH_dom"/>
</dbReference>
<accession>A0A5N8WKQ9</accession>
<dbReference type="Proteomes" id="UP000373149">
    <property type="component" value="Unassembled WGS sequence"/>
</dbReference>
<evidence type="ECO:0000313" key="6">
    <source>
        <dbReference type="EMBL" id="MPY47426.1"/>
    </source>
</evidence>
<reference evidence="6 7" key="1">
    <citation type="submission" date="2019-09" db="EMBL/GenBank/DDBJ databases">
        <authorList>
            <person name="Duangmal K."/>
            <person name="Teo W.F.A."/>
            <person name="Lipun K."/>
        </authorList>
    </citation>
    <scope>NUCLEOTIDE SEQUENCE [LARGE SCALE GENOMIC DNA]</scope>
    <source>
        <strain evidence="6 7">K1PN6</strain>
    </source>
</reference>
<comment type="similarity">
    <text evidence="1 4">Belongs to the aldehyde dehydrogenase family.</text>
</comment>
<keyword evidence="2 4" id="KW-0560">Oxidoreductase</keyword>
<protein>
    <submittedName>
        <fullName evidence="6">Aldehyde dehydrogenase family protein</fullName>
    </submittedName>
</protein>
<evidence type="ECO:0000313" key="7">
    <source>
        <dbReference type="Proteomes" id="UP000373149"/>
    </source>
</evidence>
<dbReference type="InterPro" id="IPR016161">
    <property type="entry name" value="Ald_DH/histidinol_DH"/>
</dbReference>
<feature type="domain" description="Aldehyde dehydrogenase" evidence="5">
    <location>
        <begin position="23"/>
        <end position="481"/>
    </location>
</feature>
<comment type="caution">
    <text evidence="6">The sequence shown here is derived from an EMBL/GenBank/DDBJ whole genome shotgun (WGS) entry which is preliminary data.</text>
</comment>
<gene>
    <name evidence="6" type="ORF">FPZ41_01985</name>
</gene>
<dbReference type="GO" id="GO:0016620">
    <property type="term" value="F:oxidoreductase activity, acting on the aldehyde or oxo group of donors, NAD or NADP as acceptor"/>
    <property type="evidence" value="ECO:0007669"/>
    <property type="project" value="InterPro"/>
</dbReference>
<dbReference type="SUPFAM" id="SSF53720">
    <property type="entry name" value="ALDH-like"/>
    <property type="match status" value="1"/>
</dbReference>
<dbReference type="PROSITE" id="PS00687">
    <property type="entry name" value="ALDEHYDE_DEHYDR_GLU"/>
    <property type="match status" value="1"/>
</dbReference>
<dbReference type="PANTHER" id="PTHR11699">
    <property type="entry name" value="ALDEHYDE DEHYDROGENASE-RELATED"/>
    <property type="match status" value="1"/>
</dbReference>
<evidence type="ECO:0000256" key="3">
    <source>
        <dbReference type="PROSITE-ProRule" id="PRU10007"/>
    </source>
</evidence>
<dbReference type="Gene3D" id="3.40.309.10">
    <property type="entry name" value="Aldehyde Dehydrogenase, Chain A, domain 2"/>
    <property type="match status" value="1"/>
</dbReference>